<proteinExistence type="predicted"/>
<sequence>MDTPKQACWLVRKIFDIRYWFLEKYTSVELHKYYRNGKFSIKKLYISMRPQFQKSLWKKVLTGSKAIPKHRFILWLEVHRKLATFDRLERWGVTVPKECVLCTTKEEESMEHIWFRCDYARTIWTLLLQWLNEKHQIGSWEEEIEWLKRRTANKTRGEILIFLFTAMVYHVWAERNKRRFQGEIVASNQRIKDIAMELHIVGQRETKWHKVLEKLKNFP</sequence>
<evidence type="ECO:0000313" key="2">
    <source>
        <dbReference type="RefSeq" id="XP_075097840.1"/>
    </source>
</evidence>
<name>A0AC58TKV7_TOBAC</name>
<protein>
    <submittedName>
        <fullName evidence="2">Uncharacterized protein LOC142175160</fullName>
    </submittedName>
</protein>
<gene>
    <name evidence="2" type="primary">LOC142175160</name>
</gene>
<keyword evidence="1" id="KW-1185">Reference proteome</keyword>
<accession>A0AC58TKV7</accession>
<dbReference type="Proteomes" id="UP000790787">
    <property type="component" value="Chromosome 21"/>
</dbReference>
<reference evidence="1" key="1">
    <citation type="journal article" date="2014" name="Nat. Commun.">
        <title>The tobacco genome sequence and its comparison with those of tomato and potato.</title>
        <authorList>
            <person name="Sierro N."/>
            <person name="Battey J.N."/>
            <person name="Ouadi S."/>
            <person name="Bakaher N."/>
            <person name="Bovet L."/>
            <person name="Willig A."/>
            <person name="Goepfert S."/>
            <person name="Peitsch M.C."/>
            <person name="Ivanov N.V."/>
        </authorList>
    </citation>
    <scope>NUCLEOTIDE SEQUENCE [LARGE SCALE GENOMIC DNA]</scope>
</reference>
<reference evidence="2" key="2">
    <citation type="submission" date="2025-08" db="UniProtKB">
        <authorList>
            <consortium name="RefSeq"/>
        </authorList>
    </citation>
    <scope>IDENTIFICATION</scope>
    <source>
        <tissue evidence="2">Leaf</tissue>
    </source>
</reference>
<organism evidence="1 2">
    <name type="scientific">Nicotiana tabacum</name>
    <name type="common">Common tobacco</name>
    <dbReference type="NCBI Taxonomy" id="4097"/>
    <lineage>
        <taxon>Eukaryota</taxon>
        <taxon>Viridiplantae</taxon>
        <taxon>Streptophyta</taxon>
        <taxon>Embryophyta</taxon>
        <taxon>Tracheophyta</taxon>
        <taxon>Spermatophyta</taxon>
        <taxon>Magnoliopsida</taxon>
        <taxon>eudicotyledons</taxon>
        <taxon>Gunneridae</taxon>
        <taxon>Pentapetalae</taxon>
        <taxon>asterids</taxon>
        <taxon>lamiids</taxon>
        <taxon>Solanales</taxon>
        <taxon>Solanaceae</taxon>
        <taxon>Nicotianoideae</taxon>
        <taxon>Nicotianeae</taxon>
        <taxon>Nicotiana</taxon>
    </lineage>
</organism>
<dbReference type="RefSeq" id="XP_075097840.1">
    <property type="nucleotide sequence ID" value="XM_075241739.1"/>
</dbReference>
<evidence type="ECO:0000313" key="1">
    <source>
        <dbReference type="Proteomes" id="UP000790787"/>
    </source>
</evidence>